<sequence>MTTTNDQDGKQAATENPNIRVVELDEPIQRGEQSIGSITIRKPDAGALRGVSLVALGQIDVIALQTVLPRVSTPMLTALEVSRLDPADLMSLGAAIASFLLTKADRAKFLI</sequence>
<dbReference type="AlphaFoldDB" id="A0A261RPK3"/>
<dbReference type="RefSeq" id="WP_094845928.1">
    <property type="nucleotide sequence ID" value="NZ_NEVJ01000001.1"/>
</dbReference>
<comment type="caution">
    <text evidence="1">The sequence shown here is derived from an EMBL/GenBank/DDBJ whole genome shotgun (WGS) entry which is preliminary data.</text>
</comment>
<gene>
    <name evidence="1" type="ORF">CAL26_05890</name>
</gene>
<protein>
    <recommendedName>
        <fullName evidence="3">Phage tail protein</fullName>
    </recommendedName>
</protein>
<dbReference type="EMBL" id="NEVJ01000001">
    <property type="protein sequence ID" value="OZI26841.1"/>
    <property type="molecule type" value="Genomic_DNA"/>
</dbReference>
<keyword evidence="2" id="KW-1185">Reference proteome</keyword>
<reference evidence="1" key="1">
    <citation type="submission" date="2017-05" db="EMBL/GenBank/DDBJ databases">
        <title>Complete and WGS of Bordetella genogroups.</title>
        <authorList>
            <person name="Spilker T."/>
            <person name="Lipuma J."/>
        </authorList>
    </citation>
    <scope>NUCLEOTIDE SEQUENCE</scope>
    <source>
        <strain evidence="1">AU21707</strain>
    </source>
</reference>
<name>A0A261RPK3_9BORD</name>
<accession>A0A261RPK3</accession>
<dbReference type="InterPro" id="IPR019289">
    <property type="entry name" value="Phage_tail_E/E"/>
</dbReference>
<evidence type="ECO:0008006" key="3">
    <source>
        <dbReference type="Google" id="ProtNLM"/>
    </source>
</evidence>
<evidence type="ECO:0000313" key="2">
    <source>
        <dbReference type="Proteomes" id="UP000216857"/>
    </source>
</evidence>
<dbReference type="OrthoDB" id="7366507at2"/>
<dbReference type="Pfam" id="PF10109">
    <property type="entry name" value="Phage_TAC_7"/>
    <property type="match status" value="1"/>
</dbReference>
<dbReference type="Proteomes" id="UP000216857">
    <property type="component" value="Unassembled WGS sequence"/>
</dbReference>
<evidence type="ECO:0000313" key="1">
    <source>
        <dbReference type="EMBL" id="OZI26841.1"/>
    </source>
</evidence>
<proteinExistence type="predicted"/>
<organism evidence="1 2">
    <name type="scientific">Bordetella genomosp. 9</name>
    <dbReference type="NCBI Taxonomy" id="1416803"/>
    <lineage>
        <taxon>Bacteria</taxon>
        <taxon>Pseudomonadati</taxon>
        <taxon>Pseudomonadota</taxon>
        <taxon>Betaproteobacteria</taxon>
        <taxon>Burkholderiales</taxon>
        <taxon>Alcaligenaceae</taxon>
        <taxon>Bordetella</taxon>
    </lineage>
</organism>